<dbReference type="Pfam" id="PF13435">
    <property type="entry name" value="Cytochrome_C554"/>
    <property type="match status" value="1"/>
</dbReference>
<keyword evidence="4" id="KW-1185">Reference proteome</keyword>
<organism evidence="3 4">
    <name type="scientific">Sulfurovum riftiae</name>
    <dbReference type="NCBI Taxonomy" id="1630136"/>
    <lineage>
        <taxon>Bacteria</taxon>
        <taxon>Pseudomonadati</taxon>
        <taxon>Campylobacterota</taxon>
        <taxon>Epsilonproteobacteria</taxon>
        <taxon>Campylobacterales</taxon>
        <taxon>Sulfurovaceae</taxon>
        <taxon>Sulfurovum</taxon>
    </lineage>
</organism>
<feature type="signal peptide" evidence="1">
    <location>
        <begin position="1"/>
        <end position="19"/>
    </location>
</feature>
<gene>
    <name evidence="3" type="ORF">AS592_07875</name>
</gene>
<dbReference type="EMBL" id="LNKT01000012">
    <property type="protein sequence ID" value="KYJ86736.1"/>
    <property type="molecule type" value="Genomic_DNA"/>
</dbReference>
<sequence>MRSIKILSLMLLLTLFAQATLENTTCKKCHPVIFQEYQNSMHAKASVFKDPVHKAVWDKHPAKQKNNYKCAKCHTPSDHALMEGKSKLSDNAIQKSEPISCQQCHKIQSIEKHAKANKNIMSTKEKYFFSANKARKGEKVVFKEEKSLFGLMTKTTGSPYHDIDYSNENFYNGDMCMGCHAHKQNGKGFVVCDLEVKQKNSKETCISCHMPKMKGSLANQKESSTHAFHGVSMHNGTPETLSRYVKLSLEKTANGFTVAIKNEATHTLFPQPLRLNQLRVEIERDGKTTTLPAHNFVRVIGTDGKPSMPWLATEVLKDTTIKAHEARKINFDMRLKKGDVVTVRFGYYIANPKAAKKLDIEQKSATEFTVLTKKRFKI</sequence>
<protein>
    <recommendedName>
        <fullName evidence="2">Cytochrome c-552/4 domain-containing protein</fullName>
    </recommendedName>
</protein>
<dbReference type="Gene3D" id="1.10.1130.10">
    <property type="entry name" value="Flavocytochrome C3, Chain A"/>
    <property type="match status" value="1"/>
</dbReference>
<evidence type="ECO:0000259" key="2">
    <source>
        <dbReference type="Pfam" id="PF13435"/>
    </source>
</evidence>
<evidence type="ECO:0000313" key="4">
    <source>
        <dbReference type="Proteomes" id="UP000075359"/>
    </source>
</evidence>
<proteinExistence type="predicted"/>
<evidence type="ECO:0000313" key="3">
    <source>
        <dbReference type="EMBL" id="KYJ86736.1"/>
    </source>
</evidence>
<dbReference type="Proteomes" id="UP000075359">
    <property type="component" value="Unassembled WGS sequence"/>
</dbReference>
<dbReference type="STRING" id="1630136.AS592_07875"/>
<keyword evidence="1" id="KW-0732">Signal</keyword>
<evidence type="ECO:0000256" key="1">
    <source>
        <dbReference type="SAM" id="SignalP"/>
    </source>
</evidence>
<name>A0A151CGU3_9BACT</name>
<accession>A0A151CGU3</accession>
<dbReference type="RefSeq" id="WP_067330019.1">
    <property type="nucleotide sequence ID" value="NZ_LNKT01000012.1"/>
</dbReference>
<dbReference type="AlphaFoldDB" id="A0A151CGU3"/>
<dbReference type="InterPro" id="IPR036280">
    <property type="entry name" value="Multihaem_cyt_sf"/>
</dbReference>
<reference evidence="3 4" key="1">
    <citation type="submission" date="2015-11" db="EMBL/GenBank/DDBJ databases">
        <title>Draft genome of Sulfurovum riftiae 1812E, a member of the Epsilonproteobacteria isolated from the tube of the deep-sea hydrothermal vent tubewom Riftia pachyptila.</title>
        <authorList>
            <person name="Vetriani C."/>
            <person name="Giovannelli D."/>
        </authorList>
    </citation>
    <scope>NUCLEOTIDE SEQUENCE [LARGE SCALE GENOMIC DNA]</scope>
    <source>
        <strain evidence="3 4">1812E</strain>
    </source>
</reference>
<feature type="domain" description="Cytochrome c-552/4" evidence="2">
    <location>
        <begin position="25"/>
        <end position="105"/>
    </location>
</feature>
<dbReference type="OrthoDB" id="9814800at2"/>
<comment type="caution">
    <text evidence="3">The sequence shown here is derived from an EMBL/GenBank/DDBJ whole genome shotgun (WGS) entry which is preliminary data.</text>
</comment>
<feature type="chain" id="PRO_5007578512" description="Cytochrome c-552/4 domain-containing protein" evidence="1">
    <location>
        <begin position="20"/>
        <end position="378"/>
    </location>
</feature>
<dbReference type="InterPro" id="IPR023155">
    <property type="entry name" value="Cyt_c-552/4"/>
</dbReference>
<dbReference type="SUPFAM" id="SSF48695">
    <property type="entry name" value="Multiheme cytochromes"/>
    <property type="match status" value="1"/>
</dbReference>